<dbReference type="AlphaFoldDB" id="A0A075UXE3"/>
<accession>A0A075UXE3</accession>
<evidence type="ECO:0000313" key="2">
    <source>
        <dbReference type="EMBL" id="AIG74890.1"/>
    </source>
</evidence>
<dbReference type="InterPro" id="IPR016181">
    <property type="entry name" value="Acyl_CoA_acyltransferase"/>
</dbReference>
<dbReference type="InterPro" id="IPR000182">
    <property type="entry name" value="GNAT_dom"/>
</dbReference>
<dbReference type="GO" id="GO:0016747">
    <property type="term" value="F:acyltransferase activity, transferring groups other than amino-acyl groups"/>
    <property type="evidence" value="ECO:0007669"/>
    <property type="project" value="InterPro"/>
</dbReference>
<evidence type="ECO:0000259" key="1">
    <source>
        <dbReference type="PROSITE" id="PS51186"/>
    </source>
</evidence>
<dbReference type="Proteomes" id="UP000028492">
    <property type="component" value="Chromosome"/>
</dbReference>
<dbReference type="KEGG" id="aja:AJAP_09960"/>
<dbReference type="SUPFAM" id="SSF55729">
    <property type="entry name" value="Acyl-CoA N-acyltransferases (Nat)"/>
    <property type="match status" value="1"/>
</dbReference>
<dbReference type="CDD" id="cd04301">
    <property type="entry name" value="NAT_SF"/>
    <property type="match status" value="1"/>
</dbReference>
<feature type="domain" description="N-acetyltransferase" evidence="1">
    <location>
        <begin position="1"/>
        <end position="155"/>
    </location>
</feature>
<name>A0A075UXE3_9PSEU</name>
<dbReference type="RefSeq" id="WP_038509899.1">
    <property type="nucleotide sequence ID" value="NZ_CP008953.1"/>
</dbReference>
<sequence>MRSELDDVYRRVYREPPYLEGEDDVARFGVLFAEHAALPGFAMTTVREAGTIGGFAYGVRREAGWWPGRATAPAPSWLDGEELFYVYELALVPELRGRGLGRALLDDLLKERPERFAVLASRVEAPARRLYHRWGWRKVGAFDSGGIDLLALALS</sequence>
<dbReference type="Gene3D" id="3.40.630.30">
    <property type="match status" value="1"/>
</dbReference>
<dbReference type="HOGENOM" id="CLU_099459_1_0_11"/>
<evidence type="ECO:0000313" key="3">
    <source>
        <dbReference type="Proteomes" id="UP000028492"/>
    </source>
</evidence>
<protein>
    <recommendedName>
        <fullName evidence="1">N-acetyltransferase domain-containing protein</fullName>
    </recommendedName>
</protein>
<dbReference type="PROSITE" id="PS51186">
    <property type="entry name" value="GNAT"/>
    <property type="match status" value="1"/>
</dbReference>
<organism evidence="2 3">
    <name type="scientific">Amycolatopsis japonica</name>
    <dbReference type="NCBI Taxonomy" id="208439"/>
    <lineage>
        <taxon>Bacteria</taxon>
        <taxon>Bacillati</taxon>
        <taxon>Actinomycetota</taxon>
        <taxon>Actinomycetes</taxon>
        <taxon>Pseudonocardiales</taxon>
        <taxon>Pseudonocardiaceae</taxon>
        <taxon>Amycolatopsis</taxon>
        <taxon>Amycolatopsis japonica group</taxon>
    </lineage>
</organism>
<gene>
    <name evidence="2" type="ORF">AJAP_09960</name>
</gene>
<dbReference type="Pfam" id="PF13508">
    <property type="entry name" value="Acetyltransf_7"/>
    <property type="match status" value="1"/>
</dbReference>
<keyword evidence="3" id="KW-1185">Reference proteome</keyword>
<dbReference type="EMBL" id="CP008953">
    <property type="protein sequence ID" value="AIG74890.1"/>
    <property type="molecule type" value="Genomic_DNA"/>
</dbReference>
<dbReference type="eggNOG" id="COG0454">
    <property type="taxonomic scope" value="Bacteria"/>
</dbReference>
<reference evidence="2 3" key="1">
    <citation type="journal article" date="2014" name="J. Biotechnol.">
        <title>Complete genome sequence of the actinobacterium Amycolatopsis japonica MG417-CF17(T) (=DSM 44213T) producing (S,S)-N,N'-ethylenediaminedisuccinic acid.</title>
        <authorList>
            <person name="Stegmann E."/>
            <person name="Albersmeier A."/>
            <person name="Spohn M."/>
            <person name="Gert H."/>
            <person name="Weber T."/>
            <person name="Wohlleben W."/>
            <person name="Kalinowski J."/>
            <person name="Ruckert C."/>
        </authorList>
    </citation>
    <scope>NUCLEOTIDE SEQUENCE [LARGE SCALE GENOMIC DNA]</scope>
    <source>
        <strain evidence="3">MG417-CF17 (DSM 44213)</strain>
    </source>
</reference>
<proteinExistence type="predicted"/>
<dbReference type="STRING" id="208439.AJAP_09960"/>